<accession>A0A8S1F8T0</accession>
<dbReference type="PROSITE" id="PS50181">
    <property type="entry name" value="FBOX"/>
    <property type="match status" value="1"/>
</dbReference>
<feature type="domain" description="F-box" evidence="2">
    <location>
        <begin position="94"/>
        <end position="143"/>
    </location>
</feature>
<dbReference type="OrthoDB" id="5785977at2759"/>
<gene>
    <name evidence="3" type="ORF">CBOVIS_LOCUS10109</name>
</gene>
<dbReference type="CDD" id="cd09917">
    <property type="entry name" value="F-box_SF"/>
    <property type="match status" value="1"/>
</dbReference>
<reference evidence="3 4" key="1">
    <citation type="submission" date="2020-04" db="EMBL/GenBank/DDBJ databases">
        <authorList>
            <person name="Laetsch R D."/>
            <person name="Stevens L."/>
            <person name="Kumar S."/>
            <person name="Blaxter L. M."/>
        </authorList>
    </citation>
    <scope>NUCLEOTIDE SEQUENCE [LARGE SCALE GENOMIC DNA]</scope>
</reference>
<protein>
    <recommendedName>
        <fullName evidence="2">F-box domain-containing protein</fullName>
    </recommendedName>
</protein>
<proteinExistence type="predicted"/>
<dbReference type="Proteomes" id="UP000494206">
    <property type="component" value="Unassembled WGS sequence"/>
</dbReference>
<evidence type="ECO:0000259" key="2">
    <source>
        <dbReference type="PROSITE" id="PS50181"/>
    </source>
</evidence>
<sequence length="515" mass="59271">MSTETPRSRHNLRRTAARVASSSPGSLTKFFGVRKRLSEASTPFIKRKRSVVSDGAAVPSPISTNVTPIRIIHENNAENSPRPRFVNKKSKTEFGVFDDLPVVVVRDILHNLPYAQLGSLSCTSVQWKKVVQNYFQSKAFDSRLMNDIYRFMKISNPSKYTSEDPFYSLGVALRRLGATESKFSQKLRPLENFLKRILAETNSYDGCGRAIHAFAENHDELSPEDFESMVKMGFSLNNDLENDLKNIVFKKDEEHRNLDHRITAKSMKILEEEFKVRQMIRDLFLNNRFSDPDIDTNRHFLTCLIASYKSSGTDAQSRFLYLLYAPTREIRGIEVINWHAFADLVIHTEDEATSNLRPLASALKALVVSKKTGNKFSWSKNSVFNLMEEVTTYPAPWSMNTFVSFLLMQPCLIPISIVARMLRSHEEEAGDMISTMKLLLFRWNIKCEQLLTPVFDSIRVSLSEEKRKVLYDNIWNWHRRNSEELRGRLDSFADHRAELQSQIDIMPLLEKLVSP</sequence>
<dbReference type="InterPro" id="IPR036047">
    <property type="entry name" value="F-box-like_dom_sf"/>
</dbReference>
<evidence type="ECO:0000313" key="4">
    <source>
        <dbReference type="Proteomes" id="UP000494206"/>
    </source>
</evidence>
<dbReference type="InterPro" id="IPR001810">
    <property type="entry name" value="F-box_dom"/>
</dbReference>
<keyword evidence="4" id="KW-1185">Reference proteome</keyword>
<dbReference type="Pfam" id="PF00646">
    <property type="entry name" value="F-box"/>
    <property type="match status" value="1"/>
</dbReference>
<comment type="caution">
    <text evidence="3">The sequence shown here is derived from an EMBL/GenBank/DDBJ whole genome shotgun (WGS) entry which is preliminary data.</text>
</comment>
<dbReference type="Pfam" id="PF24467">
    <property type="entry name" value="ARM_FBXO47"/>
    <property type="match status" value="1"/>
</dbReference>
<dbReference type="PANTHER" id="PTHR34098:SF1">
    <property type="entry name" value="F-BOX ONLY PROTEIN 47"/>
    <property type="match status" value="1"/>
</dbReference>
<evidence type="ECO:0000313" key="3">
    <source>
        <dbReference type="EMBL" id="CAB3408317.1"/>
    </source>
</evidence>
<dbReference type="InterPro" id="IPR056622">
    <property type="entry name" value="ARM_FBXO47"/>
</dbReference>
<name>A0A8S1F8T0_9PELO</name>
<dbReference type="InterPro" id="IPR038946">
    <property type="entry name" value="FBXO47"/>
</dbReference>
<feature type="region of interest" description="Disordered" evidence="1">
    <location>
        <begin position="1"/>
        <end position="21"/>
    </location>
</feature>
<dbReference type="EMBL" id="CADEPM010000007">
    <property type="protein sequence ID" value="CAB3408317.1"/>
    <property type="molecule type" value="Genomic_DNA"/>
</dbReference>
<evidence type="ECO:0000256" key="1">
    <source>
        <dbReference type="SAM" id="MobiDB-lite"/>
    </source>
</evidence>
<organism evidence="3 4">
    <name type="scientific">Caenorhabditis bovis</name>
    <dbReference type="NCBI Taxonomy" id="2654633"/>
    <lineage>
        <taxon>Eukaryota</taxon>
        <taxon>Metazoa</taxon>
        <taxon>Ecdysozoa</taxon>
        <taxon>Nematoda</taxon>
        <taxon>Chromadorea</taxon>
        <taxon>Rhabditida</taxon>
        <taxon>Rhabditina</taxon>
        <taxon>Rhabditomorpha</taxon>
        <taxon>Rhabditoidea</taxon>
        <taxon>Rhabditidae</taxon>
        <taxon>Peloderinae</taxon>
        <taxon>Caenorhabditis</taxon>
    </lineage>
</organism>
<dbReference type="SUPFAM" id="SSF81383">
    <property type="entry name" value="F-box domain"/>
    <property type="match status" value="1"/>
</dbReference>
<dbReference type="AlphaFoldDB" id="A0A8S1F8T0"/>
<dbReference type="PANTHER" id="PTHR34098">
    <property type="entry name" value="F-BOX ONLY PROTEIN 47"/>
    <property type="match status" value="1"/>
</dbReference>